<organism evidence="2 3">
    <name type="scientific">Collybiopsis luxurians FD-317 M1</name>
    <dbReference type="NCBI Taxonomy" id="944289"/>
    <lineage>
        <taxon>Eukaryota</taxon>
        <taxon>Fungi</taxon>
        <taxon>Dikarya</taxon>
        <taxon>Basidiomycota</taxon>
        <taxon>Agaricomycotina</taxon>
        <taxon>Agaricomycetes</taxon>
        <taxon>Agaricomycetidae</taxon>
        <taxon>Agaricales</taxon>
        <taxon>Marasmiineae</taxon>
        <taxon>Omphalotaceae</taxon>
        <taxon>Collybiopsis</taxon>
        <taxon>Collybiopsis luxurians</taxon>
    </lineage>
</organism>
<feature type="compositionally biased region" description="Polar residues" evidence="1">
    <location>
        <begin position="41"/>
        <end position="51"/>
    </location>
</feature>
<evidence type="ECO:0000313" key="2">
    <source>
        <dbReference type="EMBL" id="KIK55851.1"/>
    </source>
</evidence>
<dbReference type="EMBL" id="KN834802">
    <property type="protein sequence ID" value="KIK55851.1"/>
    <property type="molecule type" value="Genomic_DNA"/>
</dbReference>
<sequence>MDKTETVLWRQAHSREYCMETDTPPDVDSALVEQELKTSIDPLNTENNTPSGDRIHGKDEITPTIDHDMEIHGEEVDSESEGFLSSSPAPSDPAHVLCRCGVESDGH</sequence>
<keyword evidence="3" id="KW-1185">Reference proteome</keyword>
<feature type="region of interest" description="Disordered" evidence="1">
    <location>
        <begin position="38"/>
        <end position="60"/>
    </location>
</feature>
<evidence type="ECO:0000256" key="1">
    <source>
        <dbReference type="SAM" id="MobiDB-lite"/>
    </source>
</evidence>
<protein>
    <submittedName>
        <fullName evidence="2">Uncharacterized protein</fullName>
    </submittedName>
</protein>
<dbReference type="AlphaFoldDB" id="A0A0D0BM02"/>
<accession>A0A0D0BM02</accession>
<reference evidence="2 3" key="1">
    <citation type="submission" date="2014-04" db="EMBL/GenBank/DDBJ databases">
        <title>Evolutionary Origins and Diversification of the Mycorrhizal Mutualists.</title>
        <authorList>
            <consortium name="DOE Joint Genome Institute"/>
            <consortium name="Mycorrhizal Genomics Consortium"/>
            <person name="Kohler A."/>
            <person name="Kuo A."/>
            <person name="Nagy L.G."/>
            <person name="Floudas D."/>
            <person name="Copeland A."/>
            <person name="Barry K.W."/>
            <person name="Cichocki N."/>
            <person name="Veneault-Fourrey C."/>
            <person name="LaButti K."/>
            <person name="Lindquist E.A."/>
            <person name="Lipzen A."/>
            <person name="Lundell T."/>
            <person name="Morin E."/>
            <person name="Murat C."/>
            <person name="Riley R."/>
            <person name="Ohm R."/>
            <person name="Sun H."/>
            <person name="Tunlid A."/>
            <person name="Henrissat B."/>
            <person name="Grigoriev I.V."/>
            <person name="Hibbett D.S."/>
            <person name="Martin F."/>
        </authorList>
    </citation>
    <scope>NUCLEOTIDE SEQUENCE [LARGE SCALE GENOMIC DNA]</scope>
    <source>
        <strain evidence="2 3">FD-317 M1</strain>
    </source>
</reference>
<proteinExistence type="predicted"/>
<dbReference type="HOGENOM" id="CLU_2210357_0_0_1"/>
<feature type="region of interest" description="Disordered" evidence="1">
    <location>
        <begin position="75"/>
        <end position="107"/>
    </location>
</feature>
<evidence type="ECO:0000313" key="3">
    <source>
        <dbReference type="Proteomes" id="UP000053593"/>
    </source>
</evidence>
<dbReference type="Proteomes" id="UP000053593">
    <property type="component" value="Unassembled WGS sequence"/>
</dbReference>
<name>A0A0D0BM02_9AGAR</name>
<gene>
    <name evidence="2" type="ORF">GYMLUDRAFT_62305</name>
</gene>